<dbReference type="InterPro" id="IPR047188">
    <property type="entry name" value="RRM4_RBM12B"/>
</dbReference>
<dbReference type="EMBL" id="JAGTTL010000002">
    <property type="protein sequence ID" value="KAK6327112.1"/>
    <property type="molecule type" value="Genomic_DNA"/>
</dbReference>
<evidence type="ECO:0000259" key="5">
    <source>
        <dbReference type="PROSITE" id="PS50102"/>
    </source>
</evidence>
<dbReference type="InterPro" id="IPR050666">
    <property type="entry name" value="ESRP"/>
</dbReference>
<dbReference type="SMART" id="SM00360">
    <property type="entry name" value="RRM"/>
    <property type="match status" value="2"/>
</dbReference>
<dbReference type="SUPFAM" id="SSF54928">
    <property type="entry name" value="RNA-binding domain, RBD"/>
    <property type="match status" value="2"/>
</dbReference>
<dbReference type="Pfam" id="PF00076">
    <property type="entry name" value="RRM_1"/>
    <property type="match status" value="1"/>
</dbReference>
<dbReference type="CDD" id="cd12748">
    <property type="entry name" value="RRM4_RBM12B"/>
    <property type="match status" value="1"/>
</dbReference>
<keyword evidence="7" id="KW-1185">Reference proteome</keyword>
<dbReference type="InterPro" id="IPR012677">
    <property type="entry name" value="Nucleotide-bd_a/b_plait_sf"/>
</dbReference>
<evidence type="ECO:0000256" key="4">
    <source>
        <dbReference type="SAM" id="MobiDB-lite"/>
    </source>
</evidence>
<feature type="domain" description="RRM" evidence="5">
    <location>
        <begin position="171"/>
        <end position="244"/>
    </location>
</feature>
<dbReference type="InterPro" id="IPR035979">
    <property type="entry name" value="RBD_domain_sf"/>
</dbReference>
<evidence type="ECO:0000313" key="6">
    <source>
        <dbReference type="EMBL" id="KAK6327112.1"/>
    </source>
</evidence>
<evidence type="ECO:0000256" key="1">
    <source>
        <dbReference type="ARBA" id="ARBA00022737"/>
    </source>
</evidence>
<feature type="region of interest" description="Disordered" evidence="4">
    <location>
        <begin position="136"/>
        <end position="163"/>
    </location>
</feature>
<dbReference type="AlphaFoldDB" id="A0AAN8RGR9"/>
<dbReference type="PROSITE" id="PS50102">
    <property type="entry name" value="RRM"/>
    <property type="match status" value="1"/>
</dbReference>
<feature type="region of interest" description="Disordered" evidence="4">
    <location>
        <begin position="1"/>
        <end position="46"/>
    </location>
</feature>
<evidence type="ECO:0000256" key="2">
    <source>
        <dbReference type="ARBA" id="ARBA00022884"/>
    </source>
</evidence>
<proteinExistence type="predicted"/>
<protein>
    <recommendedName>
        <fullName evidence="5">RRM domain-containing protein</fullName>
    </recommendedName>
</protein>
<dbReference type="Gene3D" id="3.30.70.330">
    <property type="match status" value="2"/>
</dbReference>
<feature type="compositionally biased region" description="Basic and acidic residues" evidence="4">
    <location>
        <begin position="149"/>
        <end position="163"/>
    </location>
</feature>
<dbReference type="InterPro" id="IPR000504">
    <property type="entry name" value="RRM_dom"/>
</dbReference>
<comment type="caution">
    <text evidence="6">The sequence shown here is derived from an EMBL/GenBank/DDBJ whole genome shotgun (WGS) entry which is preliminary data.</text>
</comment>
<name>A0AAN8RGR9_9TELE</name>
<organism evidence="6 7">
    <name type="scientific">Coregonus suidteri</name>
    <dbReference type="NCBI Taxonomy" id="861788"/>
    <lineage>
        <taxon>Eukaryota</taxon>
        <taxon>Metazoa</taxon>
        <taxon>Chordata</taxon>
        <taxon>Craniata</taxon>
        <taxon>Vertebrata</taxon>
        <taxon>Euteleostomi</taxon>
        <taxon>Actinopterygii</taxon>
        <taxon>Neopterygii</taxon>
        <taxon>Teleostei</taxon>
        <taxon>Protacanthopterygii</taxon>
        <taxon>Salmoniformes</taxon>
        <taxon>Salmonidae</taxon>
        <taxon>Coregoninae</taxon>
        <taxon>Coregonus</taxon>
    </lineage>
</organism>
<sequence>MEPGKDSSGTFRRGPSSAHTLRYPPDRARSRSPVAYRSTKSSSPPNEEFCVLVENLPYLVEKRDIKELFHPADLKYDQILHLHDRYGKKTRSIFVLFRSLRDYCAALTLHKQEFLNRYVYISPISKEKMVAILESVENPRDGAPPSERSYSRSQERLPRETEKDSYESEKICLYVRNLPFDVRKVEIVDFFLGFRISEETVVLLRDHKGNGLGEALVIFQTEEEAMRAQSLNGQGFLGANVILKCISLAQMREFGVGEPAVTEQQMIPRERSSERYSARKSEAMSHLYTDYSVTPDIGHLPMNDRQVHIHGGSGLGLDSHMMEIPVLLNNRGNGSAHGHGDYGPSAPQQFDAEAAPHQCGISEGKALVCRRTYSVRMEVSRRRILQKHLQPARPLRRCSTDQDPCFRNAETSACGQAGDKPMNCIGVEQFFEILHLQTQTPPKDSTPTKVRISYTRDFLIQLASSPIAKRKPDFLPEHPVVLEKAREPGVPRLEKRFDENY</sequence>
<evidence type="ECO:0000313" key="7">
    <source>
        <dbReference type="Proteomes" id="UP001356427"/>
    </source>
</evidence>
<keyword evidence="1" id="KW-0677">Repeat</keyword>
<dbReference type="GO" id="GO:0003723">
    <property type="term" value="F:RNA binding"/>
    <property type="evidence" value="ECO:0007669"/>
    <property type="project" value="UniProtKB-UniRule"/>
</dbReference>
<reference evidence="6 7" key="1">
    <citation type="submission" date="2021-04" db="EMBL/GenBank/DDBJ databases">
        <authorList>
            <person name="De Guttry C."/>
            <person name="Zahm M."/>
            <person name="Klopp C."/>
            <person name="Cabau C."/>
            <person name="Louis A."/>
            <person name="Berthelot C."/>
            <person name="Parey E."/>
            <person name="Roest Crollius H."/>
            <person name="Montfort J."/>
            <person name="Robinson-Rechavi M."/>
            <person name="Bucao C."/>
            <person name="Bouchez O."/>
            <person name="Gislard M."/>
            <person name="Lluch J."/>
            <person name="Milhes M."/>
            <person name="Lampietro C."/>
            <person name="Lopez Roques C."/>
            <person name="Donnadieu C."/>
            <person name="Braasch I."/>
            <person name="Desvignes T."/>
            <person name="Postlethwait J."/>
            <person name="Bobe J."/>
            <person name="Wedekind C."/>
            <person name="Guiguen Y."/>
        </authorList>
    </citation>
    <scope>NUCLEOTIDE SEQUENCE [LARGE SCALE GENOMIC DNA]</scope>
    <source>
        <strain evidence="6">Cs_M1</strain>
        <tissue evidence="6">Blood</tissue>
    </source>
</reference>
<keyword evidence="2 3" id="KW-0694">RNA-binding</keyword>
<dbReference type="Proteomes" id="UP001356427">
    <property type="component" value="Unassembled WGS sequence"/>
</dbReference>
<dbReference type="PANTHER" id="PTHR13976">
    <property type="entry name" value="HETEROGENEOUS NUCLEAR RIBONUCLEOPROTEIN-RELATED"/>
    <property type="match status" value="1"/>
</dbReference>
<evidence type="ECO:0000256" key="3">
    <source>
        <dbReference type="PROSITE-ProRule" id="PRU00176"/>
    </source>
</evidence>
<gene>
    <name evidence="6" type="ORF">J4Q44_G00027570</name>
</gene>
<accession>A0AAN8RGR9</accession>